<proteinExistence type="inferred from homology"/>
<dbReference type="Gene3D" id="1.10.150.390">
    <property type="match status" value="1"/>
</dbReference>
<dbReference type="PANTHER" id="PTHR48446">
    <property type="entry name" value="DNA-DIRECTED RNA POLYMERASE SUBUNIT BETA' N-TERMINAL SECTION"/>
    <property type="match status" value="1"/>
</dbReference>
<dbReference type="SMART" id="SM00663">
    <property type="entry name" value="RPOLA_N"/>
    <property type="match status" value="1"/>
</dbReference>
<dbReference type="Gene3D" id="2.40.40.20">
    <property type="match status" value="1"/>
</dbReference>
<comment type="caution">
    <text evidence="16">The sequence shown here is derived from an EMBL/GenBank/DDBJ whole genome shotgun (WGS) entry which is preliminary data.</text>
</comment>
<evidence type="ECO:0000256" key="5">
    <source>
        <dbReference type="ARBA" id="ARBA00022679"/>
    </source>
</evidence>
<keyword evidence="10 14" id="KW-0804">Transcription</keyword>
<dbReference type="Gene3D" id="4.10.860.120">
    <property type="entry name" value="RNA polymerase II, clamp domain"/>
    <property type="match status" value="1"/>
</dbReference>
<dbReference type="FunFam" id="3.30.1490.180:FF:000002">
    <property type="entry name" value="DNA-directed RNA polymerase subunit"/>
    <property type="match status" value="1"/>
</dbReference>
<dbReference type="OrthoDB" id="270392at2759"/>
<keyword evidence="17" id="KW-1185">Reference proteome</keyword>
<dbReference type="FunFam" id="1.10.150.390:FF:000004">
    <property type="entry name" value="DNA-directed RNA polymerase subunit"/>
    <property type="match status" value="1"/>
</dbReference>
<dbReference type="GO" id="GO:0005634">
    <property type="term" value="C:nucleus"/>
    <property type="evidence" value="ECO:0007669"/>
    <property type="project" value="UniProtKB-SubCell"/>
</dbReference>
<dbReference type="GO" id="GO:0003677">
    <property type="term" value="F:DNA binding"/>
    <property type="evidence" value="ECO:0007669"/>
    <property type="project" value="InterPro"/>
</dbReference>
<dbReference type="InterPro" id="IPR007080">
    <property type="entry name" value="RNA_pol_Rpb1_1"/>
</dbReference>
<comment type="subunit">
    <text evidence="3">Component of the RNA polymerase III (Pol III) complex consisting of 17 subunits.</text>
</comment>
<dbReference type="FunFam" id="1.10.274.100:FF:000005">
    <property type="entry name" value="DNA-directed RNA polymerase subunit"/>
    <property type="match status" value="1"/>
</dbReference>
<reference evidence="16 17" key="1">
    <citation type="journal article" date="2020" name="ISME J.">
        <title>Uncovering the hidden diversity of litter-decomposition mechanisms in mushroom-forming fungi.</title>
        <authorList>
            <person name="Floudas D."/>
            <person name="Bentzer J."/>
            <person name="Ahren D."/>
            <person name="Johansson T."/>
            <person name="Persson P."/>
            <person name="Tunlid A."/>
        </authorList>
    </citation>
    <scope>NUCLEOTIDE SEQUENCE [LARGE SCALE GENOMIC DNA]</scope>
    <source>
        <strain evidence="16 17">CBS 291.85</strain>
    </source>
</reference>
<evidence type="ECO:0000256" key="7">
    <source>
        <dbReference type="ARBA" id="ARBA00022723"/>
    </source>
</evidence>
<evidence type="ECO:0000256" key="6">
    <source>
        <dbReference type="ARBA" id="ARBA00022695"/>
    </source>
</evidence>
<dbReference type="Proteomes" id="UP000559256">
    <property type="component" value="Unassembled WGS sequence"/>
</dbReference>
<dbReference type="InterPro" id="IPR000722">
    <property type="entry name" value="RNA_pol_asu"/>
</dbReference>
<keyword evidence="4 14" id="KW-0240">DNA-directed RNA polymerase</keyword>
<dbReference type="CDD" id="cd02736">
    <property type="entry name" value="RNAP_III_Rpc1_C"/>
    <property type="match status" value="1"/>
</dbReference>
<gene>
    <name evidence="16" type="ORF">D9758_000734</name>
</gene>
<evidence type="ECO:0000256" key="1">
    <source>
        <dbReference type="ARBA" id="ARBA00004123"/>
    </source>
</evidence>
<keyword evidence="5 14" id="KW-0808">Transferase</keyword>
<keyword evidence="9" id="KW-0460">Magnesium</keyword>
<dbReference type="Gene3D" id="6.20.50.80">
    <property type="match status" value="1"/>
</dbReference>
<dbReference type="GO" id="GO:0046872">
    <property type="term" value="F:metal ion binding"/>
    <property type="evidence" value="ECO:0007669"/>
    <property type="project" value="UniProtKB-KW"/>
</dbReference>
<dbReference type="InterPro" id="IPR015700">
    <property type="entry name" value="RPC1"/>
</dbReference>
<accession>A0A8H5GZR4</accession>
<protein>
    <recommendedName>
        <fullName evidence="14">DNA-directed RNA polymerase subunit</fullName>
        <ecNumber evidence="14">2.7.7.6</ecNumber>
    </recommendedName>
</protein>
<dbReference type="SUPFAM" id="SSF64484">
    <property type="entry name" value="beta and beta-prime subunits of DNA dependent RNA-polymerase"/>
    <property type="match status" value="1"/>
</dbReference>
<evidence type="ECO:0000256" key="11">
    <source>
        <dbReference type="ARBA" id="ARBA00023242"/>
    </source>
</evidence>
<comment type="function">
    <text evidence="13">DNA-dependent RNA polymerase catalyzes the transcription of DNA into RNA using the four ribonucleoside triphosphates as substrates. Largest and catalytic core component of RNA polymerase III which synthesizes small RNAs, such as 5S rRNA and tRNAs. Forms the polymerase active center together with the second largest subunit. A single-stranded DNA template strand of the promoter is positioned within the central active site cleft of Pol III. A bridging helix emanates from RPC1 and crosses the cleft near the catalytic site and is thought to promote translocation of Pol III by acting as a ratchet that moves the RNA-DNA hybrid through the active site by switching from straight to bent conformations at each step of nucleotide addition.</text>
</comment>
<dbReference type="Pfam" id="PF04983">
    <property type="entry name" value="RNA_pol_Rpb1_3"/>
    <property type="match status" value="1"/>
</dbReference>
<evidence type="ECO:0000256" key="10">
    <source>
        <dbReference type="ARBA" id="ARBA00023163"/>
    </source>
</evidence>
<dbReference type="FunFam" id="2.40.40.20:FF:000019">
    <property type="entry name" value="DNA-directed RNA polymerase II subunit RPB1"/>
    <property type="match status" value="1"/>
</dbReference>
<evidence type="ECO:0000256" key="8">
    <source>
        <dbReference type="ARBA" id="ARBA00022833"/>
    </source>
</evidence>
<dbReference type="PANTHER" id="PTHR48446:SF1">
    <property type="entry name" value="DNA-DIRECTED RNA POLYMERASE SUBUNIT BETA' N-TERMINAL SECTION"/>
    <property type="match status" value="1"/>
</dbReference>
<dbReference type="InterPro" id="IPR042102">
    <property type="entry name" value="RNA_pol_Rpb1_3_sf"/>
</dbReference>
<dbReference type="GO" id="GO:0003899">
    <property type="term" value="F:DNA-directed RNA polymerase activity"/>
    <property type="evidence" value="ECO:0007669"/>
    <property type="project" value="UniProtKB-EC"/>
</dbReference>
<dbReference type="Pfam" id="PF04998">
    <property type="entry name" value="RNA_pol_Rpb1_5"/>
    <property type="match status" value="1"/>
</dbReference>
<keyword evidence="7" id="KW-0479">Metal-binding</keyword>
<evidence type="ECO:0000256" key="2">
    <source>
        <dbReference type="ARBA" id="ARBA00006460"/>
    </source>
</evidence>
<evidence type="ECO:0000256" key="4">
    <source>
        <dbReference type="ARBA" id="ARBA00022478"/>
    </source>
</evidence>
<dbReference type="InterPro" id="IPR006592">
    <property type="entry name" value="RNA_pol_N"/>
</dbReference>
<dbReference type="NCBIfam" id="NF006336">
    <property type="entry name" value="PRK08566.1"/>
    <property type="match status" value="1"/>
</dbReference>
<dbReference type="Pfam" id="PF00623">
    <property type="entry name" value="RNA_pol_Rpb1_2"/>
    <property type="match status" value="1"/>
</dbReference>
<dbReference type="InterPro" id="IPR044893">
    <property type="entry name" value="RNA_pol_Rpb1_clamp_domain"/>
</dbReference>
<dbReference type="EC" id="2.7.7.6" evidence="14"/>
<dbReference type="Pfam" id="PF04997">
    <property type="entry name" value="RNA_pol_Rpb1_1"/>
    <property type="match status" value="1"/>
</dbReference>
<dbReference type="Gene3D" id="1.10.132.30">
    <property type="match status" value="1"/>
</dbReference>
<dbReference type="Gene3D" id="1.10.274.100">
    <property type="entry name" value="RNA polymerase Rpb1, domain 3"/>
    <property type="match status" value="1"/>
</dbReference>
<dbReference type="InterPro" id="IPR007066">
    <property type="entry name" value="RNA_pol_Rpb1_3"/>
</dbReference>
<organism evidence="16 17">
    <name type="scientific">Tetrapyrgos nigripes</name>
    <dbReference type="NCBI Taxonomy" id="182062"/>
    <lineage>
        <taxon>Eukaryota</taxon>
        <taxon>Fungi</taxon>
        <taxon>Dikarya</taxon>
        <taxon>Basidiomycota</taxon>
        <taxon>Agaricomycotina</taxon>
        <taxon>Agaricomycetes</taxon>
        <taxon>Agaricomycetidae</taxon>
        <taxon>Agaricales</taxon>
        <taxon>Marasmiineae</taxon>
        <taxon>Marasmiaceae</taxon>
        <taxon>Tetrapyrgos</taxon>
    </lineage>
</organism>
<keyword evidence="11" id="KW-0539">Nucleus</keyword>
<dbReference type="InterPro" id="IPR007083">
    <property type="entry name" value="RNA_pol_Rpb1_4"/>
</dbReference>
<sequence length="1402" mass="156817">MKDSVSHQAPKVIKQLQFSLLNAQETVKISEFEVTHRDLYTPIDRLPVKDGVLDRRLGTTDKSAFCETCGQNTVNCVGHYAYIKLVLPVFHIGYFKHTIAILQCICKTCARVLLEEPDRRLYIKRFRRPNLENIQRQSLFKAVNTAARKVVYCPYCSATNGAVKKVAALKIIHDKFRAKKTAEEMEKWKKTFSSAVEAQKDLGIHLNKALHEDLNPLKVLDLFRRMSDEDCELVGLKPQFGRPEEFIWQYLSVPPVCIRPSVAQDGASNEDDLTVKLSEIVFTNAIIKQALAKGIPTPNLMEQWELLQLSVALYINSELPGIPSQMGKAPIRGFVQRLKGKQGRFRGNLSGKRVDFSGRTVISPDPNLRIDEVAVPERVAKILTYPERVTSHNIEMLRQAIRNGPDVHPGANYVARDQNKKYLKFGNRASVADGLAVGDIVERHIIDGDVVLFNRQPSLHKLSIMCHRVKVRPWRSFRLNECVCGPYNADFDGDEMNLHVPQTEEARTEALELMSVKHNLVTPRNGEPVIAAIQDFITASYLLSRKDQFFDRRQFTQICSYFADANLHIDIPPPTIWKPVRLWTGKQIFNVLMRPNKQSKIMVNVESKCNQWQEAKPENYPKNMKLAKDMSPNDGWLVIVNSEIMCGVMDKAIVGSGKKKSIFGVIMRDYGPHEAAAAMNRLAKLCARWLANFGFSLGINDVIPGPELSKKKDMLVEKAYAYCQDLIAMAKKGKLENKPGCNQEQTLEAMISSVLSKVREEVGQICMRELSRHNAPLIMATCGSKGSVINVCQMVACVGQQIIAGHRVPNGFQDRSLPHFPKKSKEPPSKGFVRNSFYTGLVATEFLFHAISGREGLVDTAVKTAETGYMQRRLMKALEDLTTHYDLSVRNSTGGIVQFRYGDDSLDPACLEGDAQPLDFARAWSHASAMVSRSGRGLLPFEILEIVDKELALHRYTTECTPTYLSLVRDFIVEHAVNRLAAVRKQHGMYDALERAGDWDMETDLSFGASYADKVTVDNKIKVTETQLRKFLEFCWLKYVKARIEPGSTVGAVGAQSIGEPGTQMTLKTFHFAGVASMNVTLGVPRIKEIINAAKMISTPIISCKLVTADSEPSARIVKGRLEKTLLGDVASVLEEAWAPDYTYVGIIVDADAIQKLQLELTLDEIKWAIVAHRKLKIKQESITLIPKKNRLRIYVDGADKFYRLRELKRSLTDVVVKGVSSIQRAVINIKDKDDTRGKKGDKELLVEGYGLQKCMVTDGVVGEHTSSNHVIEVAQVLGIEAARRTIINEIQYIMKEHGMSIDPRHVMLLGDVMTYKGEVLGITRFGVAKMKDSVLMLASFEKTTDHLFDAAAFGKNDSISGVSESIIMGNPAANCGTSMPQLVVSPPVISKPRKLLFENAL</sequence>
<evidence type="ECO:0000259" key="15">
    <source>
        <dbReference type="SMART" id="SM00663"/>
    </source>
</evidence>
<evidence type="ECO:0000256" key="13">
    <source>
        <dbReference type="ARBA" id="ARBA00058108"/>
    </source>
</evidence>
<dbReference type="GO" id="GO:0000428">
    <property type="term" value="C:DNA-directed RNA polymerase complex"/>
    <property type="evidence" value="ECO:0007669"/>
    <property type="project" value="UniProtKB-KW"/>
</dbReference>
<dbReference type="GO" id="GO:0006351">
    <property type="term" value="P:DNA-templated transcription"/>
    <property type="evidence" value="ECO:0007669"/>
    <property type="project" value="InterPro"/>
</dbReference>
<dbReference type="InterPro" id="IPR007081">
    <property type="entry name" value="RNA_pol_Rpb1_5"/>
</dbReference>
<dbReference type="EMBL" id="JAACJM010000003">
    <property type="protein sequence ID" value="KAF5373945.1"/>
    <property type="molecule type" value="Genomic_DNA"/>
</dbReference>
<evidence type="ECO:0000313" key="16">
    <source>
        <dbReference type="EMBL" id="KAF5373945.1"/>
    </source>
</evidence>
<dbReference type="InterPro" id="IPR035697">
    <property type="entry name" value="RNAP_III_RPC1_N"/>
</dbReference>
<dbReference type="InterPro" id="IPR035698">
    <property type="entry name" value="RNAP_III_Rpc1_C"/>
</dbReference>
<evidence type="ECO:0000256" key="14">
    <source>
        <dbReference type="RuleBase" id="RU004279"/>
    </source>
</evidence>
<dbReference type="CDD" id="cd02583">
    <property type="entry name" value="RNAP_III_RPC1_N"/>
    <property type="match status" value="1"/>
</dbReference>
<evidence type="ECO:0000256" key="9">
    <source>
        <dbReference type="ARBA" id="ARBA00022842"/>
    </source>
</evidence>
<dbReference type="InterPro" id="IPR038120">
    <property type="entry name" value="Rpb1_funnel_sf"/>
</dbReference>
<comment type="subcellular location">
    <subcellularLocation>
        <location evidence="1">Nucleus</location>
    </subcellularLocation>
</comment>
<dbReference type="FunFam" id="1.10.132.30:FF:000001">
    <property type="entry name" value="DNA-directed RNA polymerase subunit"/>
    <property type="match status" value="1"/>
</dbReference>
<dbReference type="FunFam" id="4.10.860.120:FF:000004">
    <property type="entry name" value="DNA-directed RNA polymerase subunit"/>
    <property type="match status" value="1"/>
</dbReference>
<dbReference type="Pfam" id="PF05000">
    <property type="entry name" value="RNA_pol_Rpb1_4"/>
    <property type="match status" value="1"/>
</dbReference>
<evidence type="ECO:0000313" key="17">
    <source>
        <dbReference type="Proteomes" id="UP000559256"/>
    </source>
</evidence>
<feature type="domain" description="RNA polymerase N-terminal" evidence="15">
    <location>
        <begin position="244"/>
        <end position="544"/>
    </location>
</feature>
<evidence type="ECO:0000256" key="3">
    <source>
        <dbReference type="ARBA" id="ARBA00011206"/>
    </source>
</evidence>
<keyword evidence="8" id="KW-0862">Zinc</keyword>
<name>A0A8H5GZR4_9AGAR</name>
<comment type="catalytic activity">
    <reaction evidence="12 14">
        <text>RNA(n) + a ribonucleoside 5'-triphosphate = RNA(n+1) + diphosphate</text>
        <dbReference type="Rhea" id="RHEA:21248"/>
        <dbReference type="Rhea" id="RHEA-COMP:14527"/>
        <dbReference type="Rhea" id="RHEA-COMP:17342"/>
        <dbReference type="ChEBI" id="CHEBI:33019"/>
        <dbReference type="ChEBI" id="CHEBI:61557"/>
        <dbReference type="ChEBI" id="CHEBI:140395"/>
        <dbReference type="EC" id="2.7.7.6"/>
    </reaction>
</comment>
<dbReference type="Gene3D" id="6.10.250.2940">
    <property type="match status" value="1"/>
</dbReference>
<dbReference type="Gene3D" id="3.30.1490.180">
    <property type="entry name" value="RNA polymerase ii"/>
    <property type="match status" value="1"/>
</dbReference>
<keyword evidence="6 14" id="KW-0548">Nucleotidyltransferase</keyword>
<comment type="similarity">
    <text evidence="2 14">Belongs to the RNA polymerase beta' chain family.</text>
</comment>
<evidence type="ECO:0000256" key="12">
    <source>
        <dbReference type="ARBA" id="ARBA00048552"/>
    </source>
</evidence>